<dbReference type="Pfam" id="PF00008">
    <property type="entry name" value="EGF"/>
    <property type="match status" value="2"/>
</dbReference>
<dbReference type="GO" id="GO:0000902">
    <property type="term" value="P:cell morphogenesis"/>
    <property type="evidence" value="ECO:0007669"/>
    <property type="project" value="UniProtKB-ARBA"/>
</dbReference>
<evidence type="ECO:0000313" key="8">
    <source>
        <dbReference type="EnsemblMetazoa" id="XP_030844843"/>
    </source>
</evidence>
<feature type="domain" description="EGF-like" evidence="7">
    <location>
        <begin position="49"/>
        <end position="85"/>
    </location>
</feature>
<keyword evidence="9" id="KW-1185">Reference proteome</keyword>
<dbReference type="FunFam" id="2.10.25.10:FF:000230">
    <property type="entry name" value="Delta-like protein"/>
    <property type="match status" value="1"/>
</dbReference>
<feature type="disulfide bond" evidence="6">
    <location>
        <begin position="37"/>
        <end position="46"/>
    </location>
</feature>
<evidence type="ECO:0000256" key="3">
    <source>
        <dbReference type="ARBA" id="ARBA00022737"/>
    </source>
</evidence>
<dbReference type="InParanoid" id="A0A7M7P3F8"/>
<evidence type="ECO:0000259" key="7">
    <source>
        <dbReference type="PROSITE" id="PS50026"/>
    </source>
</evidence>
<keyword evidence="2" id="KW-0732">Signal</keyword>
<dbReference type="Gene3D" id="2.10.25.10">
    <property type="entry name" value="Laminin"/>
    <property type="match status" value="2"/>
</dbReference>
<dbReference type="PRINTS" id="PR00010">
    <property type="entry name" value="EGFBLOOD"/>
</dbReference>
<dbReference type="OMA" id="CIPEFTG"/>
<dbReference type="GO" id="GO:0048666">
    <property type="term" value="P:neuron development"/>
    <property type="evidence" value="ECO:0007669"/>
    <property type="project" value="UniProtKB-ARBA"/>
</dbReference>
<dbReference type="PROSITE" id="PS00022">
    <property type="entry name" value="EGF_1"/>
    <property type="match status" value="2"/>
</dbReference>
<accession>A0A7M7P3F8</accession>
<evidence type="ECO:0000256" key="4">
    <source>
        <dbReference type="ARBA" id="ARBA00023157"/>
    </source>
</evidence>
<dbReference type="PROSITE" id="PS01187">
    <property type="entry name" value="EGF_CA"/>
    <property type="match status" value="1"/>
</dbReference>
<keyword evidence="1 6" id="KW-0245">EGF-like domain</keyword>
<keyword evidence="4 6" id="KW-1015">Disulfide bond</keyword>
<evidence type="ECO:0000256" key="1">
    <source>
        <dbReference type="ARBA" id="ARBA00022536"/>
    </source>
</evidence>
<dbReference type="FunFam" id="2.10.25.10:FF:000122">
    <property type="entry name" value="Protein crumbs homolog 2"/>
    <property type="match status" value="1"/>
</dbReference>
<dbReference type="PANTHER" id="PTHR12916:SF4">
    <property type="entry name" value="UNINFLATABLE, ISOFORM C"/>
    <property type="match status" value="1"/>
</dbReference>
<keyword evidence="5" id="KW-0325">Glycoprotein</keyword>
<feature type="domain" description="EGF-like" evidence="7">
    <location>
        <begin position="11"/>
        <end position="47"/>
    </location>
</feature>
<dbReference type="RefSeq" id="XP_030844843.1">
    <property type="nucleotide sequence ID" value="XM_030988983.1"/>
</dbReference>
<dbReference type="GO" id="GO:0005886">
    <property type="term" value="C:plasma membrane"/>
    <property type="evidence" value="ECO:0007669"/>
    <property type="project" value="UniProtKB-ARBA"/>
</dbReference>
<proteinExistence type="predicted"/>
<dbReference type="AlphaFoldDB" id="A0A7M7P3F8"/>
<evidence type="ECO:0000313" key="9">
    <source>
        <dbReference type="Proteomes" id="UP000007110"/>
    </source>
</evidence>
<dbReference type="InterPro" id="IPR018097">
    <property type="entry name" value="EGF_Ca-bd_CS"/>
</dbReference>
<organism evidence="8 9">
    <name type="scientific">Strongylocentrotus purpuratus</name>
    <name type="common">Purple sea urchin</name>
    <dbReference type="NCBI Taxonomy" id="7668"/>
    <lineage>
        <taxon>Eukaryota</taxon>
        <taxon>Metazoa</taxon>
        <taxon>Echinodermata</taxon>
        <taxon>Eleutherozoa</taxon>
        <taxon>Echinozoa</taxon>
        <taxon>Echinoidea</taxon>
        <taxon>Euechinoidea</taxon>
        <taxon>Echinacea</taxon>
        <taxon>Camarodonta</taxon>
        <taxon>Echinidea</taxon>
        <taxon>Strongylocentrotidae</taxon>
        <taxon>Strongylocentrotus</taxon>
    </lineage>
</organism>
<dbReference type="SUPFAM" id="SSF57196">
    <property type="entry name" value="EGF/Laminin"/>
    <property type="match status" value="2"/>
</dbReference>
<dbReference type="GO" id="GO:0005509">
    <property type="term" value="F:calcium ion binding"/>
    <property type="evidence" value="ECO:0007669"/>
    <property type="project" value="InterPro"/>
</dbReference>
<sequence length="104" mass="11316">MGYAGKDCETNIDDCNPDPCENRGTCTDRVNDYTCACEMGYAGKDCETNIDDCNPDPCENGGTCTDGVNDYTCACVMGYAGKDCETSKTLSQNKLQTFIHTLFM</sequence>
<dbReference type="GO" id="GO:0042063">
    <property type="term" value="P:gliogenesis"/>
    <property type="evidence" value="ECO:0007669"/>
    <property type="project" value="UniProtKB-ARBA"/>
</dbReference>
<feature type="disulfide bond" evidence="6">
    <location>
        <begin position="75"/>
        <end position="84"/>
    </location>
</feature>
<evidence type="ECO:0000256" key="6">
    <source>
        <dbReference type="PROSITE-ProRule" id="PRU00076"/>
    </source>
</evidence>
<evidence type="ECO:0000256" key="2">
    <source>
        <dbReference type="ARBA" id="ARBA00022729"/>
    </source>
</evidence>
<dbReference type="EnsemblMetazoa" id="XM_030988983">
    <property type="protein sequence ID" value="XP_030844843"/>
    <property type="gene ID" value="LOC115925311"/>
</dbReference>
<dbReference type="PROSITE" id="PS00010">
    <property type="entry name" value="ASX_HYDROXYL"/>
    <property type="match status" value="2"/>
</dbReference>
<dbReference type="Proteomes" id="UP000007110">
    <property type="component" value="Unassembled WGS sequence"/>
</dbReference>
<dbReference type="SMART" id="SM00181">
    <property type="entry name" value="EGF"/>
    <property type="match status" value="2"/>
</dbReference>
<dbReference type="PANTHER" id="PTHR12916">
    <property type="entry name" value="CYTOCHROME C OXIDASE POLYPEPTIDE VIC-2"/>
    <property type="match status" value="1"/>
</dbReference>
<dbReference type="GeneID" id="115925311"/>
<keyword evidence="3" id="KW-0677">Repeat</keyword>
<dbReference type="PROSITE" id="PS50026">
    <property type="entry name" value="EGF_3"/>
    <property type="match status" value="2"/>
</dbReference>
<dbReference type="InterPro" id="IPR001881">
    <property type="entry name" value="EGF-like_Ca-bd_dom"/>
</dbReference>
<dbReference type="InterPro" id="IPR000152">
    <property type="entry name" value="EGF-type_Asp/Asn_hydroxyl_site"/>
</dbReference>
<dbReference type="PROSITE" id="PS01186">
    <property type="entry name" value="EGF_2"/>
    <property type="match status" value="2"/>
</dbReference>
<reference evidence="8" key="2">
    <citation type="submission" date="2021-01" db="UniProtKB">
        <authorList>
            <consortium name="EnsemblMetazoa"/>
        </authorList>
    </citation>
    <scope>IDENTIFICATION</scope>
</reference>
<reference evidence="9" key="1">
    <citation type="submission" date="2015-02" db="EMBL/GenBank/DDBJ databases">
        <title>Genome sequencing for Strongylocentrotus purpuratus.</title>
        <authorList>
            <person name="Murali S."/>
            <person name="Liu Y."/>
            <person name="Vee V."/>
            <person name="English A."/>
            <person name="Wang M."/>
            <person name="Skinner E."/>
            <person name="Han Y."/>
            <person name="Muzny D.M."/>
            <person name="Worley K.C."/>
            <person name="Gibbs R.A."/>
        </authorList>
    </citation>
    <scope>NUCLEOTIDE SEQUENCE</scope>
</reference>
<dbReference type="SMART" id="SM00179">
    <property type="entry name" value="EGF_CA"/>
    <property type="match status" value="2"/>
</dbReference>
<evidence type="ECO:0000256" key="5">
    <source>
        <dbReference type="ARBA" id="ARBA00023180"/>
    </source>
</evidence>
<dbReference type="CDD" id="cd00054">
    <property type="entry name" value="EGF_CA"/>
    <property type="match status" value="2"/>
</dbReference>
<dbReference type="InterPro" id="IPR000742">
    <property type="entry name" value="EGF"/>
</dbReference>
<comment type="caution">
    <text evidence="6">Lacks conserved residue(s) required for the propagation of feature annotation.</text>
</comment>
<dbReference type="OrthoDB" id="430340at2759"/>
<name>A0A7M7P3F8_STRPU</name>
<protein>
    <recommendedName>
        <fullName evidence="7">EGF-like domain-containing protein</fullName>
    </recommendedName>
</protein>
<dbReference type="KEGG" id="spu:115925311"/>